<name>A0A1S8LG32_9CLOT</name>
<protein>
    <submittedName>
        <fullName evidence="1">Uncharacterized protein</fullName>
    </submittedName>
</protein>
<accession>A0A1S8LG32</accession>
<organism evidence="1 2">
    <name type="scientific">Clostridium felsineum</name>
    <dbReference type="NCBI Taxonomy" id="36839"/>
    <lineage>
        <taxon>Bacteria</taxon>
        <taxon>Bacillati</taxon>
        <taxon>Bacillota</taxon>
        <taxon>Clostridia</taxon>
        <taxon>Eubacteriales</taxon>
        <taxon>Clostridiaceae</taxon>
        <taxon>Clostridium</taxon>
    </lineage>
</organism>
<dbReference type="PANTHER" id="PTHR37814:SF1">
    <property type="entry name" value="MEMBRANE PROTEIN"/>
    <property type="match status" value="1"/>
</dbReference>
<dbReference type="AlphaFoldDB" id="A0A1S8LG32"/>
<evidence type="ECO:0000313" key="1">
    <source>
        <dbReference type="EMBL" id="URZ13361.1"/>
    </source>
</evidence>
<dbReference type="PANTHER" id="PTHR37814">
    <property type="entry name" value="CONSERVED MEMBRANE PROTEIN"/>
    <property type="match status" value="1"/>
</dbReference>
<dbReference type="InterPro" id="IPR038728">
    <property type="entry name" value="YkvI-like"/>
</dbReference>
<sequence>MIKNLKIILLIANVFIGTIVGAGLASGQEIFQFFSSYGYNSFFGLALCTIIYIMIGFVILTLGKKFKLHSYNDIISIVSPGILGKVINLLTSFFMVMSCSIILAGSGSLLNQYFNLPKWIGILLMIVISVIITLKNTEGLIKVNSLIVPLLIVVIVTIFSLYLFSYKTFLYNPLPLKKGSWLLSSLLYGGFNILCCSGVLVPLSSERDFSLKNLFLGVCLGSIILTIISGMINFLLISNIPYIFKYEIPLLYVASGFSKVIQIALLLIIWCEMLSTAVSDIYSIAKSLESLFKFSYFKSLIIILIIVLPVSQVGFKNLITYLYPAFGCIGIIFMIQCTYFYLKH</sequence>
<dbReference type="Proteomes" id="UP000190951">
    <property type="component" value="Chromosome"/>
</dbReference>
<reference evidence="1 2" key="1">
    <citation type="submission" date="2022-04" db="EMBL/GenBank/DDBJ databases">
        <title>Genome sequence of C. roseum typestrain.</title>
        <authorList>
            <person name="Poehlein A."/>
            <person name="Schoch T."/>
            <person name="Duerre P."/>
            <person name="Daniel R."/>
        </authorList>
    </citation>
    <scope>NUCLEOTIDE SEQUENCE [LARGE SCALE GENOMIC DNA]</scope>
    <source>
        <strain evidence="1 2">DSM 7320</strain>
    </source>
</reference>
<dbReference type="STRING" id="84029.CROST_08550"/>
<evidence type="ECO:0000313" key="2">
    <source>
        <dbReference type="Proteomes" id="UP000190951"/>
    </source>
</evidence>
<gene>
    <name evidence="1" type="ORF">CROST_041270</name>
</gene>
<keyword evidence="2" id="KW-1185">Reference proteome</keyword>
<dbReference type="RefSeq" id="WP_176091508.1">
    <property type="nucleotide sequence ID" value="NZ_CP096983.1"/>
</dbReference>
<proteinExistence type="predicted"/>
<dbReference type="EMBL" id="CP096983">
    <property type="protein sequence ID" value="URZ13361.1"/>
    <property type="molecule type" value="Genomic_DNA"/>
</dbReference>
<dbReference type="KEGG" id="crw:CROST_041270"/>